<feature type="transmembrane region" description="Helical" evidence="1">
    <location>
        <begin position="199"/>
        <end position="217"/>
    </location>
</feature>
<dbReference type="eggNOG" id="ENOG502Z7W5">
    <property type="taxonomic scope" value="Bacteria"/>
</dbReference>
<organism evidence="2 3">
    <name type="scientific">Pectobacterium betavasculorum</name>
    <dbReference type="NCBI Taxonomy" id="55207"/>
    <lineage>
        <taxon>Bacteria</taxon>
        <taxon>Pseudomonadati</taxon>
        <taxon>Pseudomonadota</taxon>
        <taxon>Gammaproteobacteria</taxon>
        <taxon>Enterobacterales</taxon>
        <taxon>Pectobacteriaceae</taxon>
        <taxon>Pectobacterium</taxon>
    </lineage>
</organism>
<name>A0A093RPW2_9GAMM</name>
<keyword evidence="1" id="KW-1133">Transmembrane helix</keyword>
<evidence type="ECO:0000313" key="2">
    <source>
        <dbReference type="EMBL" id="KFX02479.1"/>
    </source>
</evidence>
<dbReference type="AlphaFoldDB" id="A0A093RPW2"/>
<evidence type="ECO:0000313" key="3">
    <source>
        <dbReference type="Proteomes" id="UP000032874"/>
    </source>
</evidence>
<feature type="transmembrane region" description="Helical" evidence="1">
    <location>
        <begin position="223"/>
        <end position="245"/>
    </location>
</feature>
<comment type="caution">
    <text evidence="2">The sequence shown here is derived from an EMBL/GenBank/DDBJ whole genome shotgun (WGS) entry which is preliminary data.</text>
</comment>
<dbReference type="NCBIfam" id="TIGR03747">
    <property type="entry name" value="conj_TIGR03747"/>
    <property type="match status" value="1"/>
</dbReference>
<keyword evidence="1" id="KW-0812">Transmembrane</keyword>
<dbReference type="Pfam" id="PF14348">
    <property type="entry name" value="DtrJ-like"/>
    <property type="match status" value="1"/>
</dbReference>
<protein>
    <submittedName>
        <fullName evidence="2">Membrane protein</fullName>
    </submittedName>
</protein>
<dbReference type="Proteomes" id="UP000032874">
    <property type="component" value="Unassembled WGS sequence"/>
</dbReference>
<keyword evidence="1" id="KW-0472">Membrane</keyword>
<dbReference type="STRING" id="55207.KP22_18480"/>
<evidence type="ECO:0000256" key="1">
    <source>
        <dbReference type="SAM" id="Phobius"/>
    </source>
</evidence>
<dbReference type="InterPro" id="IPR022266">
    <property type="entry name" value="DtrJ-like"/>
</dbReference>
<gene>
    <name evidence="2" type="ORF">KP22_18480</name>
</gene>
<dbReference type="RefSeq" id="WP_039325572.1">
    <property type="nucleotide sequence ID" value="NZ_JQHM01000014.1"/>
</dbReference>
<feature type="transmembrane region" description="Helical" evidence="1">
    <location>
        <begin position="29"/>
        <end position="52"/>
    </location>
</feature>
<sequence length="249" mass="27896">MSDPAATAQHQQTRRQSLLASVITLPFRLVGVLIGSLLISIIVECAGMHLFWKDQGWQHSQAMLQYELGHLSNNFTRSVIVQEPGRTAHQIVDTGYEWIFVKTGLLERMKQTAERARVPSQTPTRDFRYFVSQVYVWSENYLIAAAFTTLMFMVRLLVLILTLPLTLMSVFIGLVDGLVRRDVRRFGAGRESGFVYHRAKAALLPLAVLPWVTYLALPISVHPLMILLPGAALLGVAVALTASSFKKYL</sequence>
<feature type="transmembrane region" description="Helical" evidence="1">
    <location>
        <begin position="159"/>
        <end position="179"/>
    </location>
</feature>
<accession>A0A093RPW2</accession>
<dbReference type="EMBL" id="JQHM01000014">
    <property type="protein sequence ID" value="KFX02479.1"/>
    <property type="molecule type" value="Genomic_DNA"/>
</dbReference>
<proteinExistence type="predicted"/>
<reference evidence="2 3" key="1">
    <citation type="submission" date="2014-08" db="EMBL/GenBank/DDBJ databases">
        <title>Genome sequences of NCPPB Pectobacterium isolates.</title>
        <authorList>
            <person name="Glover R.H."/>
            <person name="Sapp M."/>
            <person name="Elphinstone J."/>
        </authorList>
    </citation>
    <scope>NUCLEOTIDE SEQUENCE [LARGE SCALE GENOMIC DNA]</scope>
    <source>
        <strain evidence="2 3">NCPPB 2795</strain>
    </source>
</reference>